<evidence type="ECO:0000313" key="2">
    <source>
        <dbReference type="EMBL" id="MSS64856.1"/>
    </source>
</evidence>
<feature type="compositionally biased region" description="Basic residues" evidence="1">
    <location>
        <begin position="54"/>
        <end position="64"/>
    </location>
</feature>
<reference evidence="2 3" key="1">
    <citation type="submission" date="2019-08" db="EMBL/GenBank/DDBJ databases">
        <title>In-depth cultivation of the pig gut microbiome towards novel bacterial diversity and tailored functional studies.</title>
        <authorList>
            <person name="Wylensek D."/>
            <person name="Hitch T.C.A."/>
            <person name="Clavel T."/>
        </authorList>
    </citation>
    <scope>NUCLEOTIDE SEQUENCE [LARGE SCALE GENOMIC DNA]</scope>
    <source>
        <strain evidence="2 3">WCA-693-APC-MOT-I</strain>
    </source>
</reference>
<organism evidence="2 3">
    <name type="scientific">Velocimicrobium porci</name>
    <dbReference type="NCBI Taxonomy" id="2606634"/>
    <lineage>
        <taxon>Bacteria</taxon>
        <taxon>Bacillati</taxon>
        <taxon>Bacillota</taxon>
        <taxon>Clostridia</taxon>
        <taxon>Lachnospirales</taxon>
        <taxon>Lachnospiraceae</taxon>
        <taxon>Velocimicrobium</taxon>
    </lineage>
</organism>
<accession>A0A6L5Y137</accession>
<feature type="region of interest" description="Disordered" evidence="1">
    <location>
        <begin position="45"/>
        <end position="64"/>
    </location>
</feature>
<keyword evidence="3" id="KW-1185">Reference proteome</keyword>
<protein>
    <submittedName>
        <fullName evidence="2">Helix-turn-helix domain-containing protein</fullName>
    </submittedName>
</protein>
<name>A0A6L5Y137_9FIRM</name>
<evidence type="ECO:0000256" key="1">
    <source>
        <dbReference type="SAM" id="MobiDB-lite"/>
    </source>
</evidence>
<sequence length="64" mass="7351">MEYLTTIEMSKKWGITSRRIAVLCEQGRIVGVVKKGKTWLIPYDSEKPEDARKNNHSKRGALEC</sequence>
<proteinExistence type="predicted"/>
<evidence type="ECO:0000313" key="3">
    <source>
        <dbReference type="Proteomes" id="UP000482209"/>
    </source>
</evidence>
<dbReference type="EMBL" id="VUMT01000033">
    <property type="protein sequence ID" value="MSS64856.1"/>
    <property type="molecule type" value="Genomic_DNA"/>
</dbReference>
<gene>
    <name evidence="2" type="ORF">FYJ58_13425</name>
</gene>
<comment type="caution">
    <text evidence="2">The sequence shown here is derived from an EMBL/GenBank/DDBJ whole genome shotgun (WGS) entry which is preliminary data.</text>
</comment>
<dbReference type="Proteomes" id="UP000482209">
    <property type="component" value="Unassembled WGS sequence"/>
</dbReference>
<dbReference type="AlphaFoldDB" id="A0A6L5Y137"/>
<dbReference type="RefSeq" id="WP_154520243.1">
    <property type="nucleotide sequence ID" value="NZ_VUMT01000033.1"/>
</dbReference>